<dbReference type="PANTHER" id="PTHR11647:SF1">
    <property type="entry name" value="COLLAPSIN RESPONSE MEDIATOR PROTEIN"/>
    <property type="match status" value="1"/>
</dbReference>
<dbReference type="GO" id="GO:0016812">
    <property type="term" value="F:hydrolase activity, acting on carbon-nitrogen (but not peptide) bonds, in cyclic amides"/>
    <property type="evidence" value="ECO:0007669"/>
    <property type="project" value="TreeGrafter"/>
</dbReference>
<dbReference type="InterPro" id="IPR050378">
    <property type="entry name" value="Metallo-dep_Hydrolases_sf"/>
</dbReference>
<name>A0A6J6VUY2_9ZZZZ</name>
<dbReference type="GO" id="GO:0005829">
    <property type="term" value="C:cytosol"/>
    <property type="evidence" value="ECO:0007669"/>
    <property type="project" value="TreeGrafter"/>
</dbReference>
<organism evidence="2">
    <name type="scientific">freshwater metagenome</name>
    <dbReference type="NCBI Taxonomy" id="449393"/>
    <lineage>
        <taxon>unclassified sequences</taxon>
        <taxon>metagenomes</taxon>
        <taxon>ecological metagenomes</taxon>
    </lineage>
</organism>
<feature type="domain" description="Amidohydrolase 3" evidence="1">
    <location>
        <begin position="47"/>
        <end position="229"/>
    </location>
</feature>
<proteinExistence type="predicted"/>
<dbReference type="InterPro" id="IPR013108">
    <property type="entry name" value="Amidohydro_3"/>
</dbReference>
<dbReference type="InterPro" id="IPR032466">
    <property type="entry name" value="Metal_Hydrolase"/>
</dbReference>
<dbReference type="SUPFAM" id="SSF51338">
    <property type="entry name" value="Composite domain of metallo-dependent hydrolases"/>
    <property type="match status" value="2"/>
</dbReference>
<dbReference type="Gene3D" id="2.30.40.10">
    <property type="entry name" value="Urease, subunit C, domain 1"/>
    <property type="match status" value="1"/>
</dbReference>
<sequence>MQSSQLLITGGSIVDGTGAPAYRADVRVRKGMIVEIGPNLEADGDDAFDARGAFVTPGFIDTHSHLDPHMWWDNTCDPNLQHGVTTALIGNCSLSLFPVKPETAAAVAAVFAYIEDVPLHAFDAHVPFTWRNYDGYRDAVNANGIALNFMALMGHTPLRLYVMGDDAWTRIATDDEIGQMVALFDQAMHDGAWGLSTSFFDEDLQGRPVPSRLADDRELEALLDVIEKQGRGFVEFVPDLTGADPQAGMDRLADLCGPRGIPVTWTGFTYTDLNPARTNYWLDLARSYHERGIKFWPQLSPRSVDFRINWDSSMMFMAFPDGWHQIIRAVGPAAKAALLRDPAWRATARDEWDRVEKAMFPHLRIDRVRFVELSNPDDEKWLGRSLAELVDARPGHPSDVFADFVLANGGAPGVVAVGISNSDIEGMARTFADPNVIVSSSDSGAHVQMLCASGDTTLYLTRHVRDRGDFTLEHAVWQLTGRQAEIFGISDRGVVAVGRVADLAIFALDELHWDDDELVGDLPGGAMRMRRPEGGFRATIVNGQIAQRDGQVTEARAGRMLNVHS</sequence>
<dbReference type="SUPFAM" id="SSF51556">
    <property type="entry name" value="Metallo-dependent hydrolases"/>
    <property type="match status" value="1"/>
</dbReference>
<dbReference type="PANTHER" id="PTHR11647">
    <property type="entry name" value="HYDRANTOINASE/DIHYDROPYRIMIDINASE FAMILY MEMBER"/>
    <property type="match status" value="1"/>
</dbReference>
<dbReference type="InterPro" id="IPR011059">
    <property type="entry name" value="Metal-dep_hydrolase_composite"/>
</dbReference>
<evidence type="ECO:0000313" key="2">
    <source>
        <dbReference type="EMBL" id="CAB4775284.1"/>
    </source>
</evidence>
<dbReference type="EMBL" id="CAEZYR010000221">
    <property type="protein sequence ID" value="CAB4775284.1"/>
    <property type="molecule type" value="Genomic_DNA"/>
</dbReference>
<protein>
    <submittedName>
        <fullName evidence="2">Unannotated protein</fullName>
    </submittedName>
</protein>
<gene>
    <name evidence="2" type="ORF">UFOPK2754_03329</name>
</gene>
<dbReference type="Gene3D" id="3.20.20.140">
    <property type="entry name" value="Metal-dependent hydrolases"/>
    <property type="match status" value="2"/>
</dbReference>
<feature type="domain" description="Amidohydrolase 3" evidence="1">
    <location>
        <begin position="437"/>
        <end position="545"/>
    </location>
</feature>
<reference evidence="2" key="1">
    <citation type="submission" date="2020-05" db="EMBL/GenBank/DDBJ databases">
        <authorList>
            <person name="Chiriac C."/>
            <person name="Salcher M."/>
            <person name="Ghai R."/>
            <person name="Kavagutti S V."/>
        </authorList>
    </citation>
    <scope>NUCLEOTIDE SEQUENCE</scope>
</reference>
<dbReference type="AlphaFoldDB" id="A0A6J6VUY2"/>
<accession>A0A6J6VUY2</accession>
<evidence type="ECO:0000259" key="1">
    <source>
        <dbReference type="Pfam" id="PF07969"/>
    </source>
</evidence>
<dbReference type="Pfam" id="PF07969">
    <property type="entry name" value="Amidohydro_3"/>
    <property type="match status" value="2"/>
</dbReference>